<dbReference type="CDD" id="cd04688">
    <property type="entry name" value="NUDIX_Hydrolase"/>
    <property type="match status" value="1"/>
</dbReference>
<keyword evidence="2" id="KW-0378">Hydrolase</keyword>
<reference evidence="4 5" key="1">
    <citation type="submission" date="2021-03" db="EMBL/GenBank/DDBJ databases">
        <title>Genomic Encyclopedia of Type Strains, Phase IV (KMG-IV): sequencing the most valuable type-strain genomes for metagenomic binning, comparative biology and taxonomic classification.</title>
        <authorList>
            <person name="Goeker M."/>
        </authorList>
    </citation>
    <scope>NUCLEOTIDE SEQUENCE [LARGE SCALE GENOMIC DNA]</scope>
    <source>
        <strain evidence="4 5">DSM 26048</strain>
    </source>
</reference>
<evidence type="ECO:0000259" key="3">
    <source>
        <dbReference type="PROSITE" id="PS51462"/>
    </source>
</evidence>
<sequence length="163" mass="19123">MMISYETGPNKFHCRAASIILHNNKVLLQRLVNEHAWFIPGGRVEFNEAAEQTIEREMLEEFDVSILDRRMVWIVENFVEFADRRIHEIGLFFLVTLPENHPIYKHDSEFAGVEDGFIHRWVSMDKLDDYLIVPEFVVPELKLLNIHEGIQAGVKHIVNRSVR</sequence>
<dbReference type="SUPFAM" id="SSF55811">
    <property type="entry name" value="Nudix"/>
    <property type="match status" value="1"/>
</dbReference>
<proteinExistence type="predicted"/>
<keyword evidence="5" id="KW-1185">Reference proteome</keyword>
<organism evidence="4 5">
    <name type="scientific">Paenibacillus eucommiae</name>
    <dbReference type="NCBI Taxonomy" id="1355755"/>
    <lineage>
        <taxon>Bacteria</taxon>
        <taxon>Bacillati</taxon>
        <taxon>Bacillota</taxon>
        <taxon>Bacilli</taxon>
        <taxon>Bacillales</taxon>
        <taxon>Paenibacillaceae</taxon>
        <taxon>Paenibacillus</taxon>
    </lineage>
</organism>
<comment type="caution">
    <text evidence="4">The sequence shown here is derived from an EMBL/GenBank/DDBJ whole genome shotgun (WGS) entry which is preliminary data.</text>
</comment>
<feature type="domain" description="Nudix hydrolase" evidence="3">
    <location>
        <begin position="11"/>
        <end position="144"/>
    </location>
</feature>
<dbReference type="Proteomes" id="UP001519287">
    <property type="component" value="Unassembled WGS sequence"/>
</dbReference>
<dbReference type="InterPro" id="IPR020084">
    <property type="entry name" value="NUDIX_hydrolase_CS"/>
</dbReference>
<evidence type="ECO:0000313" key="5">
    <source>
        <dbReference type="Proteomes" id="UP001519287"/>
    </source>
</evidence>
<comment type="cofactor">
    <cofactor evidence="1">
        <name>Mg(2+)</name>
        <dbReference type="ChEBI" id="CHEBI:18420"/>
    </cofactor>
</comment>
<dbReference type="InterPro" id="IPR015797">
    <property type="entry name" value="NUDIX_hydrolase-like_dom_sf"/>
</dbReference>
<dbReference type="RefSeq" id="WP_209976872.1">
    <property type="nucleotide sequence ID" value="NZ_JAGGLB010000030.1"/>
</dbReference>
<accession>A0ABS4J5H1</accession>
<protein>
    <submittedName>
        <fullName evidence="4">8-oxo-dGTP pyrophosphatase MutT (NUDIX family)</fullName>
    </submittedName>
</protein>
<dbReference type="PANTHER" id="PTHR43046">
    <property type="entry name" value="GDP-MANNOSE MANNOSYL HYDROLASE"/>
    <property type="match status" value="1"/>
</dbReference>
<dbReference type="InterPro" id="IPR000086">
    <property type="entry name" value="NUDIX_hydrolase_dom"/>
</dbReference>
<evidence type="ECO:0000313" key="4">
    <source>
        <dbReference type="EMBL" id="MBP1995055.1"/>
    </source>
</evidence>
<dbReference type="PROSITE" id="PS51462">
    <property type="entry name" value="NUDIX"/>
    <property type="match status" value="1"/>
</dbReference>
<dbReference type="Gene3D" id="3.90.79.10">
    <property type="entry name" value="Nucleoside Triphosphate Pyrophosphohydrolase"/>
    <property type="match status" value="1"/>
</dbReference>
<dbReference type="Pfam" id="PF00293">
    <property type="entry name" value="NUDIX"/>
    <property type="match status" value="1"/>
</dbReference>
<gene>
    <name evidence="4" type="ORF">J2Z66_006697</name>
</gene>
<dbReference type="EMBL" id="JAGGLB010000030">
    <property type="protein sequence ID" value="MBP1995055.1"/>
    <property type="molecule type" value="Genomic_DNA"/>
</dbReference>
<dbReference type="PROSITE" id="PS00893">
    <property type="entry name" value="NUDIX_BOX"/>
    <property type="match status" value="1"/>
</dbReference>
<evidence type="ECO:0000256" key="2">
    <source>
        <dbReference type="ARBA" id="ARBA00022801"/>
    </source>
</evidence>
<dbReference type="PANTHER" id="PTHR43046:SF14">
    <property type="entry name" value="MUTT_NUDIX FAMILY PROTEIN"/>
    <property type="match status" value="1"/>
</dbReference>
<name>A0ABS4J5H1_9BACL</name>
<evidence type="ECO:0000256" key="1">
    <source>
        <dbReference type="ARBA" id="ARBA00001946"/>
    </source>
</evidence>